<proteinExistence type="predicted"/>
<keyword evidence="4" id="KW-1185">Reference proteome</keyword>
<keyword evidence="2" id="KW-0732">Signal</keyword>
<dbReference type="Gene3D" id="2.40.50.120">
    <property type="match status" value="1"/>
</dbReference>
<evidence type="ECO:0008006" key="5">
    <source>
        <dbReference type="Google" id="ProtNLM"/>
    </source>
</evidence>
<evidence type="ECO:0000313" key="3">
    <source>
        <dbReference type="EMBL" id="WLR42564.1"/>
    </source>
</evidence>
<protein>
    <recommendedName>
        <fullName evidence="5">Tissue inhibitor of metalloproteinase</fullName>
    </recommendedName>
</protein>
<dbReference type="Proteomes" id="UP001197974">
    <property type="component" value="Chromosome"/>
</dbReference>
<organism evidence="3 4">
    <name type="scientific">Bacillus carboniphilus</name>
    <dbReference type="NCBI Taxonomy" id="86663"/>
    <lineage>
        <taxon>Bacteria</taxon>
        <taxon>Bacillati</taxon>
        <taxon>Bacillota</taxon>
        <taxon>Bacilli</taxon>
        <taxon>Bacillales</taxon>
        <taxon>Bacillaceae</taxon>
        <taxon>Bacillus</taxon>
    </lineage>
</organism>
<accession>A0ABY9JT56</accession>
<evidence type="ECO:0000256" key="1">
    <source>
        <dbReference type="SAM" id="Phobius"/>
    </source>
</evidence>
<evidence type="ECO:0000256" key="2">
    <source>
        <dbReference type="SAM" id="SignalP"/>
    </source>
</evidence>
<dbReference type="RefSeq" id="WP_226542598.1">
    <property type="nucleotide sequence ID" value="NZ_CP129013.1"/>
</dbReference>
<dbReference type="SUPFAM" id="SSF50242">
    <property type="entry name" value="TIMP-like"/>
    <property type="match status" value="1"/>
</dbReference>
<keyword evidence="1" id="KW-0472">Membrane</keyword>
<gene>
    <name evidence="3" type="ORF">LC087_18060</name>
</gene>
<keyword evidence="1" id="KW-0812">Transmembrane</keyword>
<keyword evidence="1" id="KW-1133">Transmembrane helix</keyword>
<feature type="chain" id="PRO_5046684156" description="Tissue inhibitor of metalloproteinase" evidence="2">
    <location>
        <begin position="25"/>
        <end position="181"/>
    </location>
</feature>
<dbReference type="InterPro" id="IPR008993">
    <property type="entry name" value="TIMP-like_OB-fold"/>
</dbReference>
<name>A0ABY9JT56_9BACI</name>
<reference evidence="3 4" key="1">
    <citation type="submission" date="2023-06" db="EMBL/GenBank/DDBJ databases">
        <title>Five Gram-positive bacteria isolated from mangrove sediments in Shenzhen, Guangdong, China.</title>
        <authorList>
            <person name="Yu S."/>
            <person name="Zheng W."/>
            <person name="Huang Y."/>
        </authorList>
    </citation>
    <scope>NUCLEOTIDE SEQUENCE [LARGE SCALE GENOMIC DNA]</scope>
    <source>
        <strain evidence="3 4">SaN35-3</strain>
    </source>
</reference>
<evidence type="ECO:0000313" key="4">
    <source>
        <dbReference type="Proteomes" id="UP001197974"/>
    </source>
</evidence>
<feature type="transmembrane region" description="Helical" evidence="1">
    <location>
        <begin position="159"/>
        <end position="177"/>
    </location>
</feature>
<feature type="signal peptide" evidence="2">
    <location>
        <begin position="1"/>
        <end position="24"/>
    </location>
</feature>
<sequence length="181" mass="20624">MNKIMVIFLITNFVFFSFPVVSNACSCVESQGVEESLEQSDALFSGKVVDIKEKQGVNKFPSKSVLLEVSNTWKGVNQSQIIITTGLSDSDCGFNFKVGQEYLVYAHESDMYGEKTLITTSCNRTNDLNSSQEDLKILSKGQEPKEEVDLTDEFEGYQYYLWILFGGIFVIILFFIWKRRK</sequence>
<dbReference type="EMBL" id="CP129013">
    <property type="protein sequence ID" value="WLR42564.1"/>
    <property type="molecule type" value="Genomic_DNA"/>
</dbReference>